<evidence type="ECO:0000259" key="3">
    <source>
        <dbReference type="SMART" id="SM00903"/>
    </source>
</evidence>
<evidence type="ECO:0000256" key="1">
    <source>
        <dbReference type="ARBA" id="ARBA00008898"/>
    </source>
</evidence>
<evidence type="ECO:0000256" key="2">
    <source>
        <dbReference type="ARBA" id="ARBA00023002"/>
    </source>
</evidence>
<dbReference type="Gene3D" id="2.30.110.10">
    <property type="entry name" value="Electron Transport, Fmn-binding Protein, Chain A"/>
    <property type="match status" value="1"/>
</dbReference>
<name>A0A3N2RA00_9RHOB</name>
<dbReference type="InterPro" id="IPR050268">
    <property type="entry name" value="NADH-dep_flavin_reductase"/>
</dbReference>
<dbReference type="PANTHER" id="PTHR30466:SF11">
    <property type="entry name" value="FLAVIN-DEPENDENT MONOOXYGENASE, REDUCTASE SUBUNIT HSAB"/>
    <property type="match status" value="1"/>
</dbReference>
<dbReference type="InterPro" id="IPR012349">
    <property type="entry name" value="Split_barrel_FMN-bd"/>
</dbReference>
<dbReference type="Proteomes" id="UP000268016">
    <property type="component" value="Unassembled WGS sequence"/>
</dbReference>
<dbReference type="GO" id="GO:0042602">
    <property type="term" value="F:riboflavin reductase (NADPH) activity"/>
    <property type="evidence" value="ECO:0007669"/>
    <property type="project" value="TreeGrafter"/>
</dbReference>
<protein>
    <submittedName>
        <fullName evidence="4">Flavin reductase</fullName>
    </submittedName>
</protein>
<dbReference type="RefSeq" id="WP_123640649.1">
    <property type="nucleotide sequence ID" value="NZ_ML119081.1"/>
</dbReference>
<comment type="similarity">
    <text evidence="1">Belongs to the non-flavoprotein flavin reductase family.</text>
</comment>
<keyword evidence="2" id="KW-0560">Oxidoreductase</keyword>
<dbReference type="EMBL" id="RDRB01000001">
    <property type="protein sequence ID" value="ROU04243.1"/>
    <property type="molecule type" value="Genomic_DNA"/>
</dbReference>
<dbReference type="Pfam" id="PF01613">
    <property type="entry name" value="Flavin_Reduct"/>
    <property type="match status" value="1"/>
</dbReference>
<accession>A0A3N2RA00</accession>
<proteinExistence type="inferred from homology"/>
<reference evidence="4 5" key="1">
    <citation type="submission" date="2018-10" db="EMBL/GenBank/DDBJ databases">
        <title>Histidinibacterium lentulum gen. nov., sp. nov., a marine bacterium from the culture broth of Picochlorum sp. 122.</title>
        <authorList>
            <person name="Wang G."/>
        </authorList>
    </citation>
    <scope>NUCLEOTIDE SEQUENCE [LARGE SCALE GENOMIC DNA]</scope>
    <source>
        <strain evidence="4 5">B17</strain>
    </source>
</reference>
<dbReference type="SMART" id="SM00903">
    <property type="entry name" value="Flavin_Reduct"/>
    <property type="match status" value="1"/>
</dbReference>
<dbReference type="GO" id="GO:0010181">
    <property type="term" value="F:FMN binding"/>
    <property type="evidence" value="ECO:0007669"/>
    <property type="project" value="InterPro"/>
</dbReference>
<dbReference type="SUPFAM" id="SSF50475">
    <property type="entry name" value="FMN-binding split barrel"/>
    <property type="match status" value="1"/>
</dbReference>
<dbReference type="OrthoDB" id="9792858at2"/>
<gene>
    <name evidence="4" type="ORF">EAT49_02305</name>
</gene>
<keyword evidence="5" id="KW-1185">Reference proteome</keyword>
<organism evidence="4 5">
    <name type="scientific">Histidinibacterium lentulum</name>
    <dbReference type="NCBI Taxonomy" id="2480588"/>
    <lineage>
        <taxon>Bacteria</taxon>
        <taxon>Pseudomonadati</taxon>
        <taxon>Pseudomonadota</taxon>
        <taxon>Alphaproteobacteria</taxon>
        <taxon>Rhodobacterales</taxon>
        <taxon>Paracoccaceae</taxon>
        <taxon>Histidinibacterium</taxon>
    </lineage>
</organism>
<evidence type="ECO:0000313" key="5">
    <source>
        <dbReference type="Proteomes" id="UP000268016"/>
    </source>
</evidence>
<dbReference type="InterPro" id="IPR002563">
    <property type="entry name" value="Flavin_Rdtase-like_dom"/>
</dbReference>
<sequence length="163" mass="17856">MLDAGLIDPRALRNAFGRFATGVTVVTMRDDEGRPTGVTVNSFSSLSLEPPLLLFSLGNAQVSRRWLKDGRHFAVNVLAADQEQVAWQFAKPRDDKFEGVPSFPGERCDVPCIDGAIARFECRHHASYPGGDHEIIVGEVLHLETAGGDPMLFYSGKMARLAE</sequence>
<dbReference type="AlphaFoldDB" id="A0A3N2RA00"/>
<evidence type="ECO:0000313" key="4">
    <source>
        <dbReference type="EMBL" id="ROU04243.1"/>
    </source>
</evidence>
<comment type="caution">
    <text evidence="4">The sequence shown here is derived from an EMBL/GenBank/DDBJ whole genome shotgun (WGS) entry which is preliminary data.</text>
</comment>
<feature type="domain" description="Flavin reductase like" evidence="3">
    <location>
        <begin position="16"/>
        <end position="160"/>
    </location>
</feature>
<dbReference type="PANTHER" id="PTHR30466">
    <property type="entry name" value="FLAVIN REDUCTASE"/>
    <property type="match status" value="1"/>
</dbReference>